<feature type="region of interest" description="Disordered" evidence="1">
    <location>
        <begin position="1"/>
        <end position="260"/>
    </location>
</feature>
<feature type="compositionally biased region" description="Basic and acidic residues" evidence="1">
    <location>
        <begin position="177"/>
        <end position="208"/>
    </location>
</feature>
<evidence type="ECO:0000313" key="2">
    <source>
        <dbReference type="EMBL" id="TGZ60506.1"/>
    </source>
</evidence>
<reference evidence="2 3" key="1">
    <citation type="journal article" date="2019" name="BMC Genomics">
        <title>New insights from Opisthorchis felineus genome: update on genomics of the epidemiologically important liver flukes.</title>
        <authorList>
            <person name="Ershov N.I."/>
            <person name="Mordvinov V.A."/>
            <person name="Prokhortchouk E.B."/>
            <person name="Pakharukova M.Y."/>
            <person name="Gunbin K.V."/>
            <person name="Ustyantsev K."/>
            <person name="Genaev M.A."/>
            <person name="Blinov A.G."/>
            <person name="Mazur A."/>
            <person name="Boulygina E."/>
            <person name="Tsygankova S."/>
            <person name="Khrameeva E."/>
            <person name="Chekanov N."/>
            <person name="Fan G."/>
            <person name="Xiao A."/>
            <person name="Zhang H."/>
            <person name="Xu X."/>
            <person name="Yang H."/>
            <person name="Solovyev V."/>
            <person name="Lee S.M."/>
            <person name="Liu X."/>
            <person name="Afonnikov D.A."/>
            <person name="Skryabin K.G."/>
        </authorList>
    </citation>
    <scope>NUCLEOTIDE SEQUENCE [LARGE SCALE GENOMIC DNA]</scope>
    <source>
        <strain evidence="2">AK-0245</strain>
        <tissue evidence="2">Whole organism</tissue>
    </source>
</reference>
<name>A0A4S2LCW7_OPIFE</name>
<feature type="compositionally biased region" description="Polar residues" evidence="1">
    <location>
        <begin position="53"/>
        <end position="67"/>
    </location>
</feature>
<dbReference type="EMBL" id="SJOL01008347">
    <property type="protein sequence ID" value="TGZ60506.1"/>
    <property type="molecule type" value="Genomic_DNA"/>
</dbReference>
<accession>A0A4S2LCW7</accession>
<protein>
    <submittedName>
        <fullName evidence="2">Uncharacterized protein</fullName>
    </submittedName>
</protein>
<feature type="compositionally biased region" description="Polar residues" evidence="1">
    <location>
        <begin position="331"/>
        <end position="356"/>
    </location>
</feature>
<feature type="compositionally biased region" description="Polar residues" evidence="1">
    <location>
        <begin position="131"/>
        <end position="172"/>
    </location>
</feature>
<keyword evidence="3" id="KW-1185">Reference proteome</keyword>
<comment type="caution">
    <text evidence="2">The sequence shown here is derived from an EMBL/GenBank/DDBJ whole genome shotgun (WGS) entry which is preliminary data.</text>
</comment>
<gene>
    <name evidence="2" type="ORF">CRM22_008467</name>
</gene>
<organism evidence="2 3">
    <name type="scientific">Opisthorchis felineus</name>
    <dbReference type="NCBI Taxonomy" id="147828"/>
    <lineage>
        <taxon>Eukaryota</taxon>
        <taxon>Metazoa</taxon>
        <taxon>Spiralia</taxon>
        <taxon>Lophotrochozoa</taxon>
        <taxon>Platyhelminthes</taxon>
        <taxon>Trematoda</taxon>
        <taxon>Digenea</taxon>
        <taxon>Opisthorchiida</taxon>
        <taxon>Opisthorchiata</taxon>
        <taxon>Opisthorchiidae</taxon>
        <taxon>Opisthorchis</taxon>
    </lineage>
</organism>
<sequence>MSAAMLGKNVPTSFGAGYRGRRHYIQSHPKTSLFGSENERENGGSKYRKGRNDSSSRLASDTRSQLSDDSDFVKNGEIQGFVDSPVKNEAPRKEPKESNGGIYGTDRLAKVASSAEPCEVLSGDYPREGRNSSLPTPNESMKTFHTNRVIQTTDFEQNTQRPEAESIEQNGVSELIKAAKERAERRELERQVRSNGDEDILSHDRKTPDSQIQKRAALQAPWYTDPNEGIGNTQFRRPTMIKRSTSSPRPDLQRSTSEMDYQNYSAQQLRELRMPTYKYGNKESVPWYPEYTASRFSKRDGETYKASTSKIGESFLRVFGVDSQSSKDCEASEQQAERTPSGKLSSLRSTPYAQHY</sequence>
<dbReference type="Proteomes" id="UP000308267">
    <property type="component" value="Unassembled WGS sequence"/>
</dbReference>
<dbReference type="OrthoDB" id="6232783at2759"/>
<evidence type="ECO:0000256" key="1">
    <source>
        <dbReference type="SAM" id="MobiDB-lite"/>
    </source>
</evidence>
<dbReference type="AlphaFoldDB" id="A0A4S2LCW7"/>
<proteinExistence type="predicted"/>
<evidence type="ECO:0000313" key="3">
    <source>
        <dbReference type="Proteomes" id="UP000308267"/>
    </source>
</evidence>
<feature type="region of interest" description="Disordered" evidence="1">
    <location>
        <begin position="326"/>
        <end position="356"/>
    </location>
</feature>
<feature type="compositionally biased region" description="Polar residues" evidence="1">
    <location>
        <begin position="230"/>
        <end position="260"/>
    </location>
</feature>